<dbReference type="AlphaFoldDB" id="A0A3D2X7A9"/>
<dbReference type="Pfam" id="PF19623">
    <property type="entry name" value="DUF6128"/>
    <property type="match status" value="1"/>
</dbReference>
<dbReference type="EMBL" id="DPVV01000249">
    <property type="protein sequence ID" value="HCL02238.1"/>
    <property type="molecule type" value="Genomic_DNA"/>
</dbReference>
<feature type="domain" description="DUF6128" evidence="1">
    <location>
        <begin position="368"/>
        <end position="457"/>
    </location>
</feature>
<gene>
    <name evidence="2" type="ORF">DHW61_07470</name>
</gene>
<proteinExistence type="predicted"/>
<protein>
    <recommendedName>
        <fullName evidence="1">DUF6128 domain-containing protein</fullName>
    </recommendedName>
</protein>
<dbReference type="Proteomes" id="UP000262969">
    <property type="component" value="Unassembled WGS sequence"/>
</dbReference>
<name>A0A3D2X7A9_9FIRM</name>
<dbReference type="InterPro" id="IPR046131">
    <property type="entry name" value="DUF6128"/>
</dbReference>
<evidence type="ECO:0000313" key="3">
    <source>
        <dbReference type="Proteomes" id="UP000262969"/>
    </source>
</evidence>
<evidence type="ECO:0000259" key="1">
    <source>
        <dbReference type="Pfam" id="PF19623"/>
    </source>
</evidence>
<evidence type="ECO:0000313" key="2">
    <source>
        <dbReference type="EMBL" id="HCL02238.1"/>
    </source>
</evidence>
<accession>A0A3D2X7A9</accession>
<comment type="caution">
    <text evidence="2">The sequence shown here is derived from an EMBL/GenBank/DDBJ whole genome shotgun (WGS) entry which is preliminary data.</text>
</comment>
<sequence>MTNYKRFVSYFYQYDSGRKNNNTGYARIETSDEMCKVSLNCNLRTIAGRVCRVYFVKRNRDQTEGIIAGTAITKADGVEARVTMPRGVIEDTKVRFYEITGIVVCFSKDNYFVTEWDDIPITYHQVASFEDKLLSAREENEKVESKKQPSVVEIVDTKTEKVIEVLPESSNLVSSTKNEEKEKLEKVIDQENEALKIDNVAKFNEKDMVIEDGLEIKEQVTDTIARVDNTEVVLDNTEITFDNVLENIEDTVEKSAVMKDDVVQEETVVEEGSVTQEKVVEEIEKEIIDEREEVNKEEEFMVSSIEAAQVGDCLEEDELALDDTDELVNDCNTTPSMSEKEGWCDHPSARSIMDRFPHMYPFDDGEITECVRIEPKDLGSLPMDAWVLGNNSFLLHSFSTYRHLLFAKKMSREGIYYMIMVPGAYNVREKHMAGMFGFKDFKCSRRRKLRDGDFGYWYAYIDYSNTSTI</sequence>
<reference evidence="2 3" key="1">
    <citation type="journal article" date="2018" name="Nat. Biotechnol.">
        <title>A standardized bacterial taxonomy based on genome phylogeny substantially revises the tree of life.</title>
        <authorList>
            <person name="Parks D.H."/>
            <person name="Chuvochina M."/>
            <person name="Waite D.W."/>
            <person name="Rinke C."/>
            <person name="Skarshewski A."/>
            <person name="Chaumeil P.A."/>
            <person name="Hugenholtz P."/>
        </authorList>
    </citation>
    <scope>NUCLEOTIDE SEQUENCE [LARGE SCALE GENOMIC DNA]</scope>
    <source>
        <strain evidence="2">UBA11728</strain>
    </source>
</reference>
<organism evidence="2 3">
    <name type="scientific">Lachnoclostridium phytofermentans</name>
    <dbReference type="NCBI Taxonomy" id="66219"/>
    <lineage>
        <taxon>Bacteria</taxon>
        <taxon>Bacillati</taxon>
        <taxon>Bacillota</taxon>
        <taxon>Clostridia</taxon>
        <taxon>Lachnospirales</taxon>
        <taxon>Lachnospiraceae</taxon>
    </lineage>
</organism>